<protein>
    <submittedName>
        <fullName evidence="10">Copper/silver efflux system, membrane component</fullName>
    </submittedName>
</protein>
<feature type="region of interest" description="Disordered" evidence="8">
    <location>
        <begin position="1041"/>
        <end position="1071"/>
    </location>
</feature>
<dbReference type="Gene3D" id="3.30.2090.10">
    <property type="entry name" value="Multidrug efflux transporter AcrB TolC docking domain, DN and DC subdomains"/>
    <property type="match status" value="2"/>
</dbReference>
<evidence type="ECO:0000256" key="1">
    <source>
        <dbReference type="ARBA" id="ARBA00004651"/>
    </source>
</evidence>
<feature type="transmembrane region" description="Helical" evidence="9">
    <location>
        <begin position="365"/>
        <end position="384"/>
    </location>
</feature>
<name>A0A330L9A6_9BACT</name>
<evidence type="ECO:0000256" key="2">
    <source>
        <dbReference type="ARBA" id="ARBA00010942"/>
    </source>
</evidence>
<proteinExistence type="inferred from homology"/>
<dbReference type="EMBL" id="OUNR01000019">
    <property type="protein sequence ID" value="SPP66299.1"/>
    <property type="molecule type" value="Genomic_DNA"/>
</dbReference>
<sequence length="1071" mass="117061">MIARLIEGSARNPVLVILCVVLLTAWGAWAVLQVPLDAIPDLSDVQVIIYTEWSGRSPTLIEDQITYPIVTSLLAGPKVKRVRGVSEYGVSYVYVIFEDRTDLYWARSRVLEYLQKLAGKLPSGVTPTLGPDATGVGWVYQYALVDESGTHDLAQLRSLQDWHLRYQLESVPGVAEVSAIGGFVKQYQIEVDPNTLAAYRLPIKTIIEAVRNSNAEVSGRVLEMAGTEYVIRGRGYLRSIEDIELIPVGTDGRGTPILIRDIAHVHIGPDQRRGIAELDGKGQTVGGIVIMRAGENALAVIERIKARLAEITPALPNGVRMIPTYDRSDLIHRAIAVLREKLVEESVIVSLVALVFLFHVRSAFVAILILPVAVLLAFIPMAYLKITSNIMSLGGIAIAIGAMVDAAIVMVENAHKRLEQNPHSDRIETIIAAAKEVGRPLFFSLLVIAVSFLPIFALEAQEGRLFTPLAYTKTFAMLFATALSVTLAPVLMVLLIRGRIRAETKNPLNWLLIALYRPIISGALRARWLTLGLAVVVVGFTVPIFSRLGAEFMPPLNEGTILYMPTTVPGLSIPESAKVLQVQDQLLTTFPEVERVFGKMGKAPTATDPAFVGMAEITVTLKPEAQWRPGMTWDRLLDEMDATLRIPGFPNIWWMPIQTRTEMITTGVRSPVGIKVLGPDLKTIEKIGLEIEQALANVPGTKSAFAERLNEGYYLDLTVNRREAARYGLTVGDVQAVITTAIGGETVTTTVEGRERYPVNVRYSRELRDDPDRLKRVLIPTPSGAQIPLGQIAEMVITQGPTSIADEAGALAGLVSVSVSGRDLRGYVEDAQHAVRDRVTVPSGYRLIWTGQYEHLVRAEERLKLVVPVTIGIILLLLYLNFGSLAKSLIVLLSVPFAAIGAIWYLDYLGYNLSVAVWVGIIALAGVAAETGVVMLVYLDEAYERRVHEGRMTTAHDLREAIMEGAVQRVRPKMMTVAAIMGGLLPIMWSTGTGVDVMKRIAAPMIGGMVSSTILTLLVIPVLYALWRGWSVSIGASPRLTGTDRFPQEQEDTAFRTGDTLDVRGAGPQTG</sequence>
<dbReference type="GO" id="GO:0042910">
    <property type="term" value="F:xenobiotic transmembrane transporter activity"/>
    <property type="evidence" value="ECO:0007669"/>
    <property type="project" value="TreeGrafter"/>
</dbReference>
<evidence type="ECO:0000256" key="4">
    <source>
        <dbReference type="ARBA" id="ARBA00022475"/>
    </source>
</evidence>
<organism evidence="10 11">
    <name type="scientific">Nitrospira lenta</name>
    <dbReference type="NCBI Taxonomy" id="1436998"/>
    <lineage>
        <taxon>Bacteria</taxon>
        <taxon>Pseudomonadati</taxon>
        <taxon>Nitrospirota</taxon>
        <taxon>Nitrospiria</taxon>
        <taxon>Nitrospirales</taxon>
        <taxon>Nitrospiraceae</taxon>
        <taxon>Nitrospira</taxon>
    </lineage>
</organism>
<evidence type="ECO:0000313" key="11">
    <source>
        <dbReference type="Proteomes" id="UP000248168"/>
    </source>
</evidence>
<dbReference type="Gene3D" id="3.30.70.1440">
    <property type="entry name" value="Multidrug efflux transporter AcrB pore domain"/>
    <property type="match status" value="1"/>
</dbReference>
<evidence type="ECO:0000256" key="6">
    <source>
        <dbReference type="ARBA" id="ARBA00022989"/>
    </source>
</evidence>
<feature type="transmembrane region" description="Helical" evidence="9">
    <location>
        <begin position="865"/>
        <end position="882"/>
    </location>
</feature>
<dbReference type="NCBIfam" id="TIGR00914">
    <property type="entry name" value="2A0601"/>
    <property type="match status" value="1"/>
</dbReference>
<dbReference type="PANTHER" id="PTHR32063:SF19">
    <property type="entry name" value="CATION EFFLUX SYSTEM PROTEIN CUSA"/>
    <property type="match status" value="1"/>
</dbReference>
<keyword evidence="4" id="KW-1003">Cell membrane</keyword>
<feature type="transmembrane region" description="Helical" evidence="9">
    <location>
        <begin position="972"/>
        <end position="989"/>
    </location>
</feature>
<keyword evidence="5 9" id="KW-0812">Transmembrane</keyword>
<reference evidence="11" key="1">
    <citation type="submission" date="2018-04" db="EMBL/GenBank/DDBJ databases">
        <authorList>
            <person name="Lucker S."/>
            <person name="Sakoula D."/>
        </authorList>
    </citation>
    <scope>NUCLEOTIDE SEQUENCE [LARGE SCALE GENOMIC DNA]</scope>
</reference>
<dbReference type="PANTHER" id="PTHR32063">
    <property type="match status" value="1"/>
</dbReference>
<evidence type="ECO:0000256" key="8">
    <source>
        <dbReference type="SAM" id="MobiDB-lite"/>
    </source>
</evidence>
<dbReference type="InterPro" id="IPR004763">
    <property type="entry name" value="CusA-like"/>
</dbReference>
<feature type="transmembrane region" description="Helical" evidence="9">
    <location>
        <begin position="390"/>
        <end position="411"/>
    </location>
</feature>
<evidence type="ECO:0000256" key="5">
    <source>
        <dbReference type="ARBA" id="ARBA00022692"/>
    </source>
</evidence>
<feature type="transmembrane region" description="Helical" evidence="9">
    <location>
        <begin position="1001"/>
        <end position="1027"/>
    </location>
</feature>
<comment type="similarity">
    <text evidence="2">Belongs to the resistance-nodulation-cell division (RND) (TC 2.A.6) family.</text>
</comment>
<dbReference type="Proteomes" id="UP000248168">
    <property type="component" value="Unassembled WGS sequence"/>
</dbReference>
<feature type="transmembrane region" description="Helical" evidence="9">
    <location>
        <begin position="441"/>
        <end position="458"/>
    </location>
</feature>
<evidence type="ECO:0000256" key="3">
    <source>
        <dbReference type="ARBA" id="ARBA00022448"/>
    </source>
</evidence>
<dbReference type="GO" id="GO:0005886">
    <property type="term" value="C:plasma membrane"/>
    <property type="evidence" value="ECO:0007669"/>
    <property type="project" value="UniProtKB-SubCell"/>
</dbReference>
<evidence type="ECO:0000256" key="7">
    <source>
        <dbReference type="ARBA" id="ARBA00023136"/>
    </source>
</evidence>
<dbReference type="RefSeq" id="WP_121990480.1">
    <property type="nucleotide sequence ID" value="NZ_OUNR01000019.1"/>
</dbReference>
<dbReference type="SUPFAM" id="SSF82693">
    <property type="entry name" value="Multidrug efflux transporter AcrB pore domain, PN1, PN2, PC1 and PC2 subdomains"/>
    <property type="match status" value="2"/>
</dbReference>
<dbReference type="FunCoup" id="A0A330L9A6">
    <property type="interactions" value="246"/>
</dbReference>
<evidence type="ECO:0000256" key="9">
    <source>
        <dbReference type="SAM" id="Phobius"/>
    </source>
</evidence>
<dbReference type="InParanoid" id="A0A330L9A6"/>
<dbReference type="Gene3D" id="3.30.70.1430">
    <property type="entry name" value="Multidrug efflux transporter AcrB pore domain"/>
    <property type="match status" value="2"/>
</dbReference>
<feature type="transmembrane region" description="Helical" evidence="9">
    <location>
        <begin position="470"/>
        <end position="496"/>
    </location>
</feature>
<gene>
    <name evidence="10" type="primary">cusA</name>
    <name evidence="10" type="ORF">NITLEN_60102</name>
</gene>
<keyword evidence="11" id="KW-1185">Reference proteome</keyword>
<dbReference type="OrthoDB" id="9798415at2"/>
<dbReference type="Gene3D" id="3.30.70.1320">
    <property type="entry name" value="Multidrug efflux transporter AcrB pore domain like"/>
    <property type="match status" value="1"/>
</dbReference>
<comment type="subcellular location">
    <subcellularLocation>
        <location evidence="1">Cell membrane</location>
        <topology evidence="1">Multi-pass membrane protein</topology>
    </subcellularLocation>
</comment>
<feature type="transmembrane region" description="Helical" evidence="9">
    <location>
        <begin position="918"/>
        <end position="939"/>
    </location>
</feature>
<evidence type="ECO:0000313" key="10">
    <source>
        <dbReference type="EMBL" id="SPP66299.1"/>
    </source>
</evidence>
<feature type="transmembrane region" description="Helical" evidence="9">
    <location>
        <begin position="342"/>
        <end position="358"/>
    </location>
</feature>
<dbReference type="InterPro" id="IPR001036">
    <property type="entry name" value="Acrflvin-R"/>
</dbReference>
<dbReference type="GO" id="GO:0008324">
    <property type="term" value="F:monoatomic cation transmembrane transporter activity"/>
    <property type="evidence" value="ECO:0007669"/>
    <property type="project" value="InterPro"/>
</dbReference>
<dbReference type="PRINTS" id="PR00702">
    <property type="entry name" value="ACRIFLAVINRP"/>
</dbReference>
<keyword evidence="3" id="KW-0813">Transport</keyword>
<dbReference type="Pfam" id="PF00873">
    <property type="entry name" value="ACR_tran"/>
    <property type="match status" value="1"/>
</dbReference>
<dbReference type="InterPro" id="IPR027463">
    <property type="entry name" value="AcrB_DN_DC_subdom"/>
</dbReference>
<accession>A0A330L9A6</accession>
<keyword evidence="6 9" id="KW-1133">Transmembrane helix</keyword>
<dbReference type="SUPFAM" id="SSF82866">
    <property type="entry name" value="Multidrug efflux transporter AcrB transmembrane domain"/>
    <property type="match status" value="2"/>
</dbReference>
<dbReference type="SUPFAM" id="SSF82714">
    <property type="entry name" value="Multidrug efflux transporter AcrB TolC docking domain, DN and DC subdomains"/>
    <property type="match status" value="2"/>
</dbReference>
<feature type="transmembrane region" description="Helical" evidence="9">
    <location>
        <begin position="526"/>
        <end position="545"/>
    </location>
</feature>
<dbReference type="AlphaFoldDB" id="A0A330L9A6"/>
<dbReference type="Gene3D" id="1.20.1640.10">
    <property type="entry name" value="Multidrug efflux transporter AcrB transmembrane domain"/>
    <property type="match status" value="2"/>
</dbReference>
<feature type="transmembrane region" description="Helical" evidence="9">
    <location>
        <begin position="889"/>
        <end position="906"/>
    </location>
</feature>
<keyword evidence="7 9" id="KW-0472">Membrane</keyword>